<dbReference type="InterPro" id="IPR001347">
    <property type="entry name" value="SIS_dom"/>
</dbReference>
<comment type="catalytic activity">
    <reaction evidence="1 11">
        <text>D-fructose 6-phosphate + L-glutamine = D-glucosamine 6-phosphate + L-glutamate</text>
        <dbReference type="Rhea" id="RHEA:13237"/>
        <dbReference type="ChEBI" id="CHEBI:29985"/>
        <dbReference type="ChEBI" id="CHEBI:58359"/>
        <dbReference type="ChEBI" id="CHEBI:58725"/>
        <dbReference type="ChEBI" id="CHEBI:61527"/>
        <dbReference type="EC" id="2.6.1.16"/>
    </reaction>
</comment>
<evidence type="ECO:0000256" key="5">
    <source>
        <dbReference type="ARBA" id="ARBA00022490"/>
    </source>
</evidence>
<evidence type="ECO:0000256" key="9">
    <source>
        <dbReference type="ARBA" id="ARBA00022962"/>
    </source>
</evidence>
<name>A0A1C1YSP6_9HYPH</name>
<keyword evidence="8" id="KW-0677">Repeat</keyword>
<feature type="active site" description="Nucleophile; for GATase activity" evidence="11">
    <location>
        <position position="2"/>
    </location>
</feature>
<dbReference type="CDD" id="cd05008">
    <property type="entry name" value="SIS_GlmS_GlmD_1"/>
    <property type="match status" value="1"/>
</dbReference>
<dbReference type="RefSeq" id="WP_066180888.1">
    <property type="nucleotide sequence ID" value="NZ_LQZT01000034.1"/>
</dbReference>
<dbReference type="GO" id="GO:0005829">
    <property type="term" value="C:cytosol"/>
    <property type="evidence" value="ECO:0007669"/>
    <property type="project" value="TreeGrafter"/>
</dbReference>
<feature type="domain" description="SIS" evidence="13">
    <location>
        <begin position="456"/>
        <end position="598"/>
    </location>
</feature>
<evidence type="ECO:0000256" key="3">
    <source>
        <dbReference type="ARBA" id="ARBA00012916"/>
    </source>
</evidence>
<dbReference type="EC" id="2.6.1.16" evidence="3 11"/>
<evidence type="ECO:0000256" key="10">
    <source>
        <dbReference type="ARBA" id="ARBA00054671"/>
    </source>
</evidence>
<dbReference type="PROSITE" id="PS51278">
    <property type="entry name" value="GATASE_TYPE_2"/>
    <property type="match status" value="1"/>
</dbReference>
<dbReference type="CDD" id="cd05009">
    <property type="entry name" value="SIS_GlmS_GlmD_2"/>
    <property type="match status" value="1"/>
</dbReference>
<dbReference type="NCBIfam" id="NF001484">
    <property type="entry name" value="PRK00331.1"/>
    <property type="match status" value="1"/>
</dbReference>
<dbReference type="HAMAP" id="MF_00164">
    <property type="entry name" value="GlmS"/>
    <property type="match status" value="1"/>
</dbReference>
<dbReference type="GO" id="GO:0005975">
    <property type="term" value="P:carbohydrate metabolic process"/>
    <property type="evidence" value="ECO:0007669"/>
    <property type="project" value="UniProtKB-UniRule"/>
</dbReference>
<keyword evidence="5 11" id="KW-0963">Cytoplasm</keyword>
<comment type="caution">
    <text evidence="14">The sequence shown here is derived from an EMBL/GenBank/DDBJ whole genome shotgun (WGS) entry which is preliminary data.</text>
</comment>
<dbReference type="PANTHER" id="PTHR10937:SF0">
    <property type="entry name" value="GLUTAMINE--FRUCTOSE-6-PHOSPHATE TRANSAMINASE (ISOMERIZING)"/>
    <property type="match status" value="1"/>
</dbReference>
<dbReference type="Proteomes" id="UP000094795">
    <property type="component" value="Unassembled WGS sequence"/>
</dbReference>
<dbReference type="GO" id="GO:0097367">
    <property type="term" value="F:carbohydrate derivative binding"/>
    <property type="evidence" value="ECO:0007669"/>
    <property type="project" value="InterPro"/>
</dbReference>
<dbReference type="FunFam" id="3.40.50.10490:FF:000002">
    <property type="entry name" value="Glutamine--fructose-6-phosphate aminotransferase [isomerizing]"/>
    <property type="match status" value="1"/>
</dbReference>
<reference evidence="14 15" key="1">
    <citation type="submission" date="2015-12" db="EMBL/GenBank/DDBJ databases">
        <authorList>
            <person name="Shamseldin A."/>
            <person name="Moawad H."/>
            <person name="Abd El-Rahim W.M."/>
            <person name="Sadowsky M.J."/>
        </authorList>
    </citation>
    <scope>NUCLEOTIDE SEQUENCE [LARGE SCALE GENOMIC DNA]</scope>
    <source>
        <strain evidence="14 15">JC234</strain>
    </source>
</reference>
<dbReference type="GO" id="GO:0006047">
    <property type="term" value="P:UDP-N-acetylglucosamine metabolic process"/>
    <property type="evidence" value="ECO:0007669"/>
    <property type="project" value="TreeGrafter"/>
</dbReference>
<dbReference type="GO" id="GO:0004360">
    <property type="term" value="F:glutamine-fructose-6-phosphate transaminase (isomerizing) activity"/>
    <property type="evidence" value="ECO:0007669"/>
    <property type="project" value="UniProtKB-UniRule"/>
</dbReference>
<comment type="function">
    <text evidence="11">Catalyzes the first step in hexosamine metabolism, converting fructose-6P into glucosamine-6P using glutamine as a nitrogen source.</text>
</comment>
<dbReference type="STRING" id="1480615.AWJ14_16440"/>
<dbReference type="Gene3D" id="3.40.50.10490">
    <property type="entry name" value="Glucose-6-phosphate isomerase like protein, domain 1"/>
    <property type="match status" value="2"/>
</dbReference>
<evidence type="ECO:0000256" key="1">
    <source>
        <dbReference type="ARBA" id="ARBA00001031"/>
    </source>
</evidence>
<dbReference type="GO" id="GO:0006002">
    <property type="term" value="P:fructose 6-phosphate metabolic process"/>
    <property type="evidence" value="ECO:0007669"/>
    <property type="project" value="TreeGrafter"/>
</dbReference>
<dbReference type="GO" id="GO:0046349">
    <property type="term" value="P:amino sugar biosynthetic process"/>
    <property type="evidence" value="ECO:0007669"/>
    <property type="project" value="UniProtKB-ARBA"/>
</dbReference>
<dbReference type="GO" id="GO:0006487">
    <property type="term" value="P:protein N-linked glycosylation"/>
    <property type="evidence" value="ECO:0007669"/>
    <property type="project" value="TreeGrafter"/>
</dbReference>
<evidence type="ECO:0000256" key="6">
    <source>
        <dbReference type="ARBA" id="ARBA00022576"/>
    </source>
</evidence>
<feature type="initiator methionine" description="Removed" evidence="11">
    <location>
        <position position="1"/>
    </location>
</feature>
<keyword evidence="15" id="KW-1185">Reference proteome</keyword>
<dbReference type="InterPro" id="IPR017932">
    <property type="entry name" value="GATase_2_dom"/>
</dbReference>
<comment type="subcellular location">
    <subcellularLocation>
        <location evidence="2 11">Cytoplasm</location>
    </subcellularLocation>
</comment>
<dbReference type="InterPro" id="IPR035466">
    <property type="entry name" value="GlmS/AgaS_SIS"/>
</dbReference>
<organism evidence="14 15">
    <name type="scientific">Hoeflea olei</name>
    <dbReference type="NCBI Taxonomy" id="1480615"/>
    <lineage>
        <taxon>Bacteria</taxon>
        <taxon>Pseudomonadati</taxon>
        <taxon>Pseudomonadota</taxon>
        <taxon>Alphaproteobacteria</taxon>
        <taxon>Hyphomicrobiales</taxon>
        <taxon>Rhizobiaceae</taxon>
        <taxon>Hoeflea</taxon>
    </lineage>
</organism>
<dbReference type="Pfam" id="PF13522">
    <property type="entry name" value="GATase_6"/>
    <property type="match status" value="1"/>
</dbReference>
<proteinExistence type="inferred from homology"/>
<keyword evidence="7 11" id="KW-0808">Transferase</keyword>
<sequence length="608" mass="65954">MCGIVGIVGNREVAPLLVDALKRLEYRGYDSAGVATIRDGKLDRRRAEGKLSNLDRRLAEEPLAGQVGIGHTRWATHGAPTEANAHPHFCRGVAVVHNGIIENFAPLRAELIAKGAVFQSQTDTEVVAQLLSAYREQGLAPREAMQKTLSQLEGAYALAVLFEDQPDMILGARSGPPLAVGHGEGEMFLGSDAIALAPFTDEITYLDDGDWAVISHNSVEIYDHSGKPVERASQISRDAAYVVDKGNHRHFMEKEIYEQAEVVSHTLSHYIDFAEGRVKADAAQIDFAALDRLAMSACGTAYYAGLIGKYWFERVARLPVEIDVASEFRYREMPLPGRMAALFISQSGETADTLASLRYCRDSGLTIGTVVNVRGSTMARESDAVFPTLAGPEIGVASTKAFTCQLSVLAALALIAGRTRGTLSAEEEARSVQALVEVPRLFNEILTAIQPQIETLSRELSRFKDVLYLGRGTNFPLALEGALKLKEISYIHAEGYAAGELKHGPIALIDETMPVIVIAPHDRYYEKTVSNMQEVAARGGQIILITDEKGAAATTLDTMATIVLPVVNEIVAPILFALPVQLIAYHTAVFMGTDVDQPRNLAKSVTVE</sequence>
<feature type="active site" description="For Fru-6P isomerization activity" evidence="11">
    <location>
        <position position="603"/>
    </location>
</feature>
<keyword evidence="9" id="KW-0315">Glutamine amidotransferase</keyword>
<comment type="function">
    <text evidence="10">Involved in the production of the root hair deformation (HAD) factor specifically on medicago.</text>
</comment>
<dbReference type="AlphaFoldDB" id="A0A1C1YSP6"/>
<dbReference type="FunFam" id="3.40.50.10490:FF:000001">
    <property type="entry name" value="Glutamine--fructose-6-phosphate aminotransferase [isomerizing]"/>
    <property type="match status" value="1"/>
</dbReference>
<dbReference type="NCBIfam" id="TIGR01135">
    <property type="entry name" value="glmS"/>
    <property type="match status" value="1"/>
</dbReference>
<feature type="domain" description="SIS" evidence="13">
    <location>
        <begin position="282"/>
        <end position="422"/>
    </location>
</feature>
<dbReference type="InterPro" id="IPR047084">
    <property type="entry name" value="GFAT_N"/>
</dbReference>
<dbReference type="CDD" id="cd00714">
    <property type="entry name" value="GFAT"/>
    <property type="match status" value="1"/>
</dbReference>
<protein>
    <recommendedName>
        <fullName evidence="4 11">Glutamine--fructose-6-phosphate aminotransferase [isomerizing]</fullName>
        <ecNumber evidence="3 11">2.6.1.16</ecNumber>
    </recommendedName>
    <alternativeName>
        <fullName evidence="11">D-fructose-6-phosphate amidotransferase</fullName>
    </alternativeName>
    <alternativeName>
        <fullName evidence="11">GFAT</fullName>
    </alternativeName>
    <alternativeName>
        <fullName evidence="11">Glucosamine-6-phosphate synthase</fullName>
    </alternativeName>
    <alternativeName>
        <fullName evidence="11">Hexosephosphate aminotransferase</fullName>
    </alternativeName>
    <alternativeName>
        <fullName evidence="11">L-glutamine--D-fructose-6-phosphate amidotransferase</fullName>
    </alternativeName>
</protein>
<accession>A0A1C1YSP6</accession>
<evidence type="ECO:0000259" key="13">
    <source>
        <dbReference type="PROSITE" id="PS51464"/>
    </source>
</evidence>
<dbReference type="OrthoDB" id="9761808at2"/>
<dbReference type="Gene3D" id="3.60.20.10">
    <property type="entry name" value="Glutamine Phosphoribosylpyrophosphate, subunit 1, domain 1"/>
    <property type="match status" value="1"/>
</dbReference>
<dbReference type="FunFam" id="3.60.20.10:FF:000006">
    <property type="entry name" value="Glutamine--fructose-6-phosphate aminotransferase [isomerizing]"/>
    <property type="match status" value="1"/>
</dbReference>
<dbReference type="InterPro" id="IPR029055">
    <property type="entry name" value="Ntn_hydrolases_N"/>
</dbReference>
<evidence type="ECO:0000256" key="11">
    <source>
        <dbReference type="HAMAP-Rule" id="MF_00164"/>
    </source>
</evidence>
<dbReference type="PANTHER" id="PTHR10937">
    <property type="entry name" value="GLUCOSAMINE--FRUCTOSE-6-PHOSPHATE AMINOTRANSFERASE, ISOMERIZING"/>
    <property type="match status" value="1"/>
</dbReference>
<gene>
    <name evidence="11" type="primary">glmS</name>
    <name evidence="14" type="ORF">AWJ14_16440</name>
</gene>
<keyword evidence="6 11" id="KW-0032">Aminotransferase</keyword>
<dbReference type="Pfam" id="PF01380">
    <property type="entry name" value="SIS"/>
    <property type="match status" value="2"/>
</dbReference>
<evidence type="ECO:0000259" key="12">
    <source>
        <dbReference type="PROSITE" id="PS51278"/>
    </source>
</evidence>
<dbReference type="EMBL" id="LQZT01000034">
    <property type="protein sequence ID" value="OCW56535.1"/>
    <property type="molecule type" value="Genomic_DNA"/>
</dbReference>
<evidence type="ECO:0000256" key="4">
    <source>
        <dbReference type="ARBA" id="ARBA00016090"/>
    </source>
</evidence>
<dbReference type="SUPFAM" id="SSF56235">
    <property type="entry name" value="N-terminal nucleophile aminohydrolases (Ntn hydrolases)"/>
    <property type="match status" value="1"/>
</dbReference>
<feature type="domain" description="Glutamine amidotransferase type-2" evidence="12">
    <location>
        <begin position="2"/>
        <end position="217"/>
    </location>
</feature>
<dbReference type="InterPro" id="IPR005855">
    <property type="entry name" value="GFAT"/>
</dbReference>
<dbReference type="InterPro" id="IPR046348">
    <property type="entry name" value="SIS_dom_sf"/>
</dbReference>
<evidence type="ECO:0000256" key="2">
    <source>
        <dbReference type="ARBA" id="ARBA00004496"/>
    </source>
</evidence>
<evidence type="ECO:0000313" key="15">
    <source>
        <dbReference type="Proteomes" id="UP000094795"/>
    </source>
</evidence>
<dbReference type="SUPFAM" id="SSF53697">
    <property type="entry name" value="SIS domain"/>
    <property type="match status" value="1"/>
</dbReference>
<dbReference type="PROSITE" id="PS51464">
    <property type="entry name" value="SIS"/>
    <property type="match status" value="2"/>
</dbReference>
<evidence type="ECO:0000256" key="8">
    <source>
        <dbReference type="ARBA" id="ARBA00022737"/>
    </source>
</evidence>
<comment type="subunit">
    <text evidence="11">Homodimer.</text>
</comment>
<dbReference type="InterPro" id="IPR035490">
    <property type="entry name" value="GlmS/FrlB_SIS"/>
</dbReference>
<evidence type="ECO:0000256" key="7">
    <source>
        <dbReference type="ARBA" id="ARBA00022679"/>
    </source>
</evidence>
<evidence type="ECO:0000313" key="14">
    <source>
        <dbReference type="EMBL" id="OCW56535.1"/>
    </source>
</evidence>